<reference evidence="2" key="2">
    <citation type="submission" date="2025-08" db="UniProtKB">
        <authorList>
            <consortium name="RefSeq"/>
        </authorList>
    </citation>
    <scope>IDENTIFICATION</scope>
    <source>
        <tissue evidence="2">Leaf</tissue>
    </source>
</reference>
<organism evidence="1 2">
    <name type="scientific">Nicotiana tabacum</name>
    <name type="common">Common tobacco</name>
    <dbReference type="NCBI Taxonomy" id="4097"/>
    <lineage>
        <taxon>Eukaryota</taxon>
        <taxon>Viridiplantae</taxon>
        <taxon>Streptophyta</taxon>
        <taxon>Embryophyta</taxon>
        <taxon>Tracheophyta</taxon>
        <taxon>Spermatophyta</taxon>
        <taxon>Magnoliopsida</taxon>
        <taxon>eudicotyledons</taxon>
        <taxon>Gunneridae</taxon>
        <taxon>Pentapetalae</taxon>
        <taxon>asterids</taxon>
        <taxon>lamiids</taxon>
        <taxon>Solanales</taxon>
        <taxon>Solanaceae</taxon>
        <taxon>Nicotianoideae</taxon>
        <taxon>Nicotianeae</taxon>
        <taxon>Nicotiana</taxon>
    </lineage>
</organism>
<proteinExistence type="predicted"/>
<keyword evidence="1" id="KW-1185">Reference proteome</keyword>
<gene>
    <name evidence="2" type="primary">LOC142171825</name>
</gene>
<dbReference type="RefSeq" id="XP_075091631.1">
    <property type="nucleotide sequence ID" value="XM_075235530.1"/>
</dbReference>
<reference evidence="1" key="1">
    <citation type="journal article" date="2014" name="Nat. Commun.">
        <title>The tobacco genome sequence and its comparison with those of tomato and potato.</title>
        <authorList>
            <person name="Sierro N."/>
            <person name="Battey J.N."/>
            <person name="Ouadi S."/>
            <person name="Bakaher N."/>
            <person name="Bovet L."/>
            <person name="Willig A."/>
            <person name="Goepfert S."/>
            <person name="Peitsch M.C."/>
            <person name="Ivanov N.V."/>
        </authorList>
    </citation>
    <scope>NUCLEOTIDE SEQUENCE [LARGE SCALE GENOMIC DNA]</scope>
</reference>
<protein>
    <submittedName>
        <fullName evidence="2">Uncharacterized protein LOC142171825</fullName>
    </submittedName>
</protein>
<dbReference type="Proteomes" id="UP000790787">
    <property type="component" value="Chromosome 17"/>
</dbReference>
<name>A0AC58T326_TOBAC</name>
<sequence>MDELVGNLNTYEMKTKTDSERKEPKKEKNLVLKAENNDSSEEDSDMEYLTRRFQKMVRRNGGHFIKDYPLLKQEHFKHNSDKAAKRNPVPEKRFKRKSAADNVVKQALAAWGDSSSESEEENDAGDSSMLAVETNVLIDAYHSLVSDKDALTIELGDAEQTRDDLVVCIVDLKETIENLKNEKENALVEKVAITEQERDNLLVVIANLEETIEELKADSRPGNSEKGKEIASEAHIKLENELNIVKTSLCVELEKNRQLQAELEKGIGFQREKVPYNPHSKYVIVPDNWLCTHSGNNGHFKKNCQARVQSVQKNKVFPEKGTLRGSSQQWIMDSGCSKHMTGNTMDFLSLKALQGGNGNKVEFLSKICTITNLVTSEVVLVAKRYKNIYVADFKSLQSGDMSYLKAVDDDAELWHGRLGHASFSLLNKLIQKDLVHGLPNSKFKEHKVCDACARGKHVKSLFKPKKEVRTSKPLELLHMDLCGPMRVPSRGGKRYIFVIVDDYSRFTWTLFLKRKDETFEVIVSFVKKIQVKMESKVACIRSDHGTEFDNAKFDEFCSENDITHNFSALRTPQQNGVVGRKNRTLEDMARTMLIDSGIAKNFWAEAINTACYLVNRYMIRFFLNKTPYELLNGRKPKLTHLRTFGCK</sequence>
<evidence type="ECO:0000313" key="2">
    <source>
        <dbReference type="RefSeq" id="XP_075091631.1"/>
    </source>
</evidence>
<evidence type="ECO:0000313" key="1">
    <source>
        <dbReference type="Proteomes" id="UP000790787"/>
    </source>
</evidence>
<accession>A0AC58T326</accession>